<evidence type="ECO:0000313" key="7">
    <source>
        <dbReference type="EMBL" id="MFD1360706.1"/>
    </source>
</evidence>
<protein>
    <submittedName>
        <fullName evidence="7">Lipopolysaccharide biosynthesis protein</fullName>
    </submittedName>
</protein>
<keyword evidence="5 6" id="KW-0472">Membrane</keyword>
<dbReference type="PANTHER" id="PTHR30250">
    <property type="entry name" value="PST FAMILY PREDICTED COLANIC ACID TRANSPORTER"/>
    <property type="match status" value="1"/>
</dbReference>
<feature type="transmembrane region" description="Helical" evidence="6">
    <location>
        <begin position="125"/>
        <end position="147"/>
    </location>
</feature>
<evidence type="ECO:0000256" key="1">
    <source>
        <dbReference type="ARBA" id="ARBA00004651"/>
    </source>
</evidence>
<feature type="transmembrane region" description="Helical" evidence="6">
    <location>
        <begin position="378"/>
        <end position="394"/>
    </location>
</feature>
<keyword evidence="4 6" id="KW-1133">Transmembrane helix</keyword>
<dbReference type="Pfam" id="PF13440">
    <property type="entry name" value="Polysacc_synt_3"/>
    <property type="match status" value="1"/>
</dbReference>
<keyword evidence="2" id="KW-1003">Cell membrane</keyword>
<feature type="transmembrane region" description="Helical" evidence="6">
    <location>
        <begin position="20"/>
        <end position="41"/>
    </location>
</feature>
<evidence type="ECO:0000256" key="5">
    <source>
        <dbReference type="ARBA" id="ARBA00023136"/>
    </source>
</evidence>
<sequence length="437" mass="48530">MNKLFNIKQKITDGSFANSVTILMSGSAFSQIAVVLMTPFLTRLYGPEAFGLFSVYLSILYTLGLLHSLQYEVAIPLPEKDEDAINLLALSLIMLAVCTSIIAMMTGYFSHAITAFIGTPELGDYLWYLPLSLFGLGIFQIFQLWSLREETYAIIARGKVQMNLATIGSQSGLGLWSATSSSLIFGEAVGRIAGGFGLAALSWRHIKRNLSSLSLTKIKRMAIRYRRFPLITSWSTLLGGLSHHLPPLYIAGTLGVKEAGWYLVAHRILSFPDALLGYSVEQVYLAKSAKVIHTSFHSFVHLFWETVKKLSLISFIIFSLAAVIAPFAFAVIFGSSWEQAGVFVQCMSILPFIQLIVGPVSTNFDLLELQHIQMYCELLRFILLALGMVIVHVWVAEAWLVILCLSIAHALGFLVIGICSWYTLGLYQKQKRNVYKS</sequence>
<proteinExistence type="predicted"/>
<keyword evidence="8" id="KW-1185">Reference proteome</keyword>
<evidence type="ECO:0000256" key="4">
    <source>
        <dbReference type="ARBA" id="ARBA00022989"/>
    </source>
</evidence>
<dbReference type="InterPro" id="IPR050833">
    <property type="entry name" value="Poly_Biosynth_Transport"/>
</dbReference>
<dbReference type="PANTHER" id="PTHR30250:SF28">
    <property type="entry name" value="POLYSACCHARIDE BIOSYNTHESIS PROTEIN"/>
    <property type="match status" value="1"/>
</dbReference>
<reference evidence="8" key="1">
    <citation type="journal article" date="2019" name="Int. J. Syst. Evol. Microbiol.">
        <title>The Global Catalogue of Microorganisms (GCM) 10K type strain sequencing project: providing services to taxonomists for standard genome sequencing and annotation.</title>
        <authorList>
            <consortium name="The Broad Institute Genomics Platform"/>
            <consortium name="The Broad Institute Genome Sequencing Center for Infectious Disease"/>
            <person name="Wu L."/>
            <person name="Ma J."/>
        </authorList>
    </citation>
    <scope>NUCLEOTIDE SEQUENCE [LARGE SCALE GENOMIC DNA]</scope>
    <source>
        <strain evidence="8">CCUG 54822</strain>
    </source>
</reference>
<dbReference type="EMBL" id="JBHTNH010000003">
    <property type="protein sequence ID" value="MFD1360706.1"/>
    <property type="molecule type" value="Genomic_DNA"/>
</dbReference>
<feature type="transmembrane region" description="Helical" evidence="6">
    <location>
        <begin position="340"/>
        <end position="357"/>
    </location>
</feature>
<dbReference type="Proteomes" id="UP001597178">
    <property type="component" value="Unassembled WGS sequence"/>
</dbReference>
<evidence type="ECO:0000313" key="8">
    <source>
        <dbReference type="Proteomes" id="UP001597178"/>
    </source>
</evidence>
<gene>
    <name evidence="7" type="ORF">ACFQ4A_03315</name>
</gene>
<keyword evidence="3 6" id="KW-0812">Transmembrane</keyword>
<comment type="caution">
    <text evidence="7">The sequence shown here is derived from an EMBL/GenBank/DDBJ whole genome shotgun (WGS) entry which is preliminary data.</text>
</comment>
<name>A0ABW3ZQR5_9BACI</name>
<organism evidence="7 8">
    <name type="scientific">Lentibacillus salinarum</name>
    <dbReference type="NCBI Taxonomy" id="446820"/>
    <lineage>
        <taxon>Bacteria</taxon>
        <taxon>Bacillati</taxon>
        <taxon>Bacillota</taxon>
        <taxon>Bacilli</taxon>
        <taxon>Bacillales</taxon>
        <taxon>Bacillaceae</taxon>
        <taxon>Lentibacillus</taxon>
    </lineage>
</organism>
<evidence type="ECO:0000256" key="2">
    <source>
        <dbReference type="ARBA" id="ARBA00022475"/>
    </source>
</evidence>
<accession>A0ABW3ZQR5</accession>
<feature type="transmembrane region" description="Helical" evidence="6">
    <location>
        <begin position="400"/>
        <end position="427"/>
    </location>
</feature>
<evidence type="ECO:0000256" key="3">
    <source>
        <dbReference type="ARBA" id="ARBA00022692"/>
    </source>
</evidence>
<dbReference type="RefSeq" id="WP_382397553.1">
    <property type="nucleotide sequence ID" value="NZ_JBHTNH010000003.1"/>
</dbReference>
<comment type="subcellular location">
    <subcellularLocation>
        <location evidence="1">Cell membrane</location>
        <topology evidence="1">Multi-pass membrane protein</topology>
    </subcellularLocation>
</comment>
<feature type="transmembrane region" description="Helical" evidence="6">
    <location>
        <begin position="85"/>
        <end position="105"/>
    </location>
</feature>
<evidence type="ECO:0000256" key="6">
    <source>
        <dbReference type="SAM" id="Phobius"/>
    </source>
</evidence>
<feature type="transmembrane region" description="Helical" evidence="6">
    <location>
        <begin position="53"/>
        <end position="73"/>
    </location>
</feature>
<feature type="transmembrane region" description="Helical" evidence="6">
    <location>
        <begin position="312"/>
        <end position="334"/>
    </location>
</feature>